<evidence type="ECO:0000313" key="12">
    <source>
        <dbReference type="EMBL" id="AXV07637.1"/>
    </source>
</evidence>
<comment type="PTM">
    <text evidence="7">Carboxylation is probably crucial for Mg(2+) binding and, consequently, for the gamma-phosphate positioning of ATP.</text>
</comment>
<dbReference type="InterPro" id="IPR000713">
    <property type="entry name" value="Mur_ligase_N"/>
</dbReference>
<dbReference type="InterPro" id="IPR036565">
    <property type="entry name" value="Mur-like_cat_sf"/>
</dbReference>
<dbReference type="Pfam" id="PF08245">
    <property type="entry name" value="Mur_ligase_M"/>
    <property type="match status" value="1"/>
</dbReference>
<dbReference type="UniPathway" id="UPA00219"/>
<keyword evidence="7 12" id="KW-0436">Ligase</keyword>
<dbReference type="GO" id="GO:0005737">
    <property type="term" value="C:cytoplasm"/>
    <property type="evidence" value="ECO:0007669"/>
    <property type="project" value="UniProtKB-SubCell"/>
</dbReference>
<accession>A0A346XZJ0</accession>
<evidence type="ECO:0000259" key="10">
    <source>
        <dbReference type="Pfam" id="PF02875"/>
    </source>
</evidence>
<dbReference type="NCBIfam" id="NF001124">
    <property type="entry name" value="PRK00139.1-2"/>
    <property type="match status" value="1"/>
</dbReference>
<comment type="pathway">
    <text evidence="7 8">Cell wall biogenesis; peptidoglycan biosynthesis.</text>
</comment>
<dbReference type="SUPFAM" id="SSF63418">
    <property type="entry name" value="MurE/MurF N-terminal domain"/>
    <property type="match status" value="1"/>
</dbReference>
<keyword evidence="7" id="KW-0963">Cytoplasm</keyword>
<dbReference type="GO" id="GO:0005524">
    <property type="term" value="F:ATP binding"/>
    <property type="evidence" value="ECO:0007669"/>
    <property type="project" value="UniProtKB-UniRule"/>
</dbReference>
<dbReference type="InterPro" id="IPR035911">
    <property type="entry name" value="MurE/MurF_N"/>
</dbReference>
<dbReference type="AlphaFoldDB" id="A0A346XZJ0"/>
<dbReference type="Pfam" id="PF01225">
    <property type="entry name" value="Mur_ligase"/>
    <property type="match status" value="1"/>
</dbReference>
<name>A0A346XZJ0_9ACTN</name>
<feature type="modified residue" description="N6-carboxylysine" evidence="7">
    <location>
        <position position="226"/>
    </location>
</feature>
<evidence type="ECO:0000256" key="7">
    <source>
        <dbReference type="HAMAP-Rule" id="MF_00208"/>
    </source>
</evidence>
<evidence type="ECO:0000256" key="2">
    <source>
        <dbReference type="ARBA" id="ARBA00022618"/>
    </source>
</evidence>
<sequence length="493" mass="51578">MPPPDLPGPSLTDLADLLPDAVLHGVGRSVVTDVTHDSRMAGPGVLFAARPGERADGHDFAPAAVEAGSPALLVERHLPDLPVDQLVVPSVAEAMGWAAAAAHGNPSDALDVLGVTGTNGKTTTAYLLDAVWRTAGRRTGLVGTVETRIGSEVIAGVRTTPEATDLHRLFARMRDDDVTAASIEVSSHGLALGRLNGVRMRAALFTNLSQDHLDFHHDMAEYFEAKARLFTPAFVPAAAITVDDEWGDRMADRARSAGLSVLTVSRHRDADITATDVVTGPDGATFTALVEGRRHAVRIAIPGDYNVTNALGAIATAHLAGVDIEVAVAGVGAIAGVPGRMERVDAGQPFAVLVDYAHTPDSVTNVLSSARRLTDGRVLVVLGCGGDRDAGKRPLMARAAVAGADVAVLTSDNPRSEDPEAILDDMVEGLADPAAAIRITDRAAAITEALRQARAGDVVVIAGKGHEPYQELADGRIHFDDREVARNVLNEVL</sequence>
<dbReference type="Pfam" id="PF02875">
    <property type="entry name" value="Mur_ligase_C"/>
    <property type="match status" value="1"/>
</dbReference>
<keyword evidence="4 7" id="KW-0573">Peptidoglycan synthesis</keyword>
<reference evidence="12 13" key="1">
    <citation type="submission" date="2018-09" db="EMBL/GenBank/DDBJ databases">
        <title>Complete genome sequence of Euzebya sp. DY32-46 isolated from seawater of Pacific Ocean.</title>
        <authorList>
            <person name="Xu L."/>
            <person name="Wu Y.-H."/>
            <person name="Xu X.-W."/>
        </authorList>
    </citation>
    <scope>NUCLEOTIDE SEQUENCE [LARGE SCALE GENOMIC DNA]</scope>
    <source>
        <strain evidence="12 13">DY32-46</strain>
    </source>
</reference>
<feature type="binding site" evidence="7">
    <location>
        <position position="194"/>
    </location>
    <ligand>
        <name>UDP-N-acetyl-alpha-D-muramoyl-L-alanyl-D-glutamate</name>
        <dbReference type="ChEBI" id="CHEBI:83900"/>
    </ligand>
</feature>
<gene>
    <name evidence="7" type="primary">murE</name>
    <name evidence="12" type="ORF">DVS28_a2958</name>
</gene>
<organism evidence="12 13">
    <name type="scientific">Euzebya pacifica</name>
    <dbReference type="NCBI Taxonomy" id="1608957"/>
    <lineage>
        <taxon>Bacteria</taxon>
        <taxon>Bacillati</taxon>
        <taxon>Actinomycetota</taxon>
        <taxon>Nitriliruptoria</taxon>
        <taxon>Euzebyales</taxon>
    </lineage>
</organism>
<feature type="domain" description="Mur ligase N-terminal catalytic" evidence="9">
    <location>
        <begin position="32"/>
        <end position="100"/>
    </location>
</feature>
<feature type="binding site" evidence="7">
    <location>
        <begin position="117"/>
        <end position="123"/>
    </location>
    <ligand>
        <name>ATP</name>
        <dbReference type="ChEBI" id="CHEBI:30616"/>
    </ligand>
</feature>
<dbReference type="GO" id="GO:0009252">
    <property type="term" value="P:peptidoglycan biosynthetic process"/>
    <property type="evidence" value="ECO:0007669"/>
    <property type="project" value="UniProtKB-UniRule"/>
</dbReference>
<keyword evidence="7" id="KW-0547">Nucleotide-binding</keyword>
<dbReference type="Proteomes" id="UP000264006">
    <property type="component" value="Chromosome"/>
</dbReference>
<dbReference type="KEGG" id="euz:DVS28_a2958"/>
<feature type="binding site" evidence="7">
    <location>
        <position position="467"/>
    </location>
    <ligand>
        <name>meso-2,6-diaminopimelate</name>
        <dbReference type="ChEBI" id="CHEBI:57791"/>
    </ligand>
</feature>
<evidence type="ECO:0000256" key="1">
    <source>
        <dbReference type="ARBA" id="ARBA00005898"/>
    </source>
</evidence>
<dbReference type="EC" id="6.3.2.13" evidence="7"/>
<feature type="domain" description="Mur ligase C-terminal" evidence="10">
    <location>
        <begin position="339"/>
        <end position="465"/>
    </location>
</feature>
<feature type="binding site" evidence="7">
    <location>
        <begin position="412"/>
        <end position="415"/>
    </location>
    <ligand>
        <name>meso-2,6-diaminopimelate</name>
        <dbReference type="ChEBI" id="CHEBI:57791"/>
    </ligand>
</feature>
<dbReference type="InterPro" id="IPR036615">
    <property type="entry name" value="Mur_ligase_C_dom_sf"/>
</dbReference>
<keyword evidence="3 7" id="KW-0133">Cell shape</keyword>
<dbReference type="Gene3D" id="3.40.1390.10">
    <property type="entry name" value="MurE/MurF, N-terminal domain"/>
    <property type="match status" value="1"/>
</dbReference>
<dbReference type="PANTHER" id="PTHR23135:SF4">
    <property type="entry name" value="UDP-N-ACETYLMURAMOYL-L-ALANYL-D-GLUTAMATE--2,6-DIAMINOPIMELATE LIGASE MURE HOMOLOG, CHLOROPLASTIC"/>
    <property type="match status" value="1"/>
</dbReference>
<dbReference type="GO" id="GO:0071555">
    <property type="term" value="P:cell wall organization"/>
    <property type="evidence" value="ECO:0007669"/>
    <property type="project" value="UniProtKB-KW"/>
</dbReference>
<evidence type="ECO:0000256" key="6">
    <source>
        <dbReference type="ARBA" id="ARBA00023316"/>
    </source>
</evidence>
<dbReference type="GO" id="GO:0051301">
    <property type="term" value="P:cell division"/>
    <property type="evidence" value="ECO:0007669"/>
    <property type="project" value="UniProtKB-KW"/>
</dbReference>
<dbReference type="Gene3D" id="3.40.1190.10">
    <property type="entry name" value="Mur-like, catalytic domain"/>
    <property type="match status" value="1"/>
</dbReference>
<dbReference type="GO" id="GO:0008765">
    <property type="term" value="F:UDP-N-acetylmuramoylalanyl-D-glutamate-2,6-diaminopimelate ligase activity"/>
    <property type="evidence" value="ECO:0007669"/>
    <property type="project" value="UniProtKB-UniRule"/>
</dbReference>
<dbReference type="SUPFAM" id="SSF53623">
    <property type="entry name" value="MurD-like peptide ligases, catalytic domain"/>
    <property type="match status" value="1"/>
</dbReference>
<evidence type="ECO:0000259" key="11">
    <source>
        <dbReference type="Pfam" id="PF08245"/>
    </source>
</evidence>
<dbReference type="SUPFAM" id="SSF53244">
    <property type="entry name" value="MurD-like peptide ligases, peptide-binding domain"/>
    <property type="match status" value="1"/>
</dbReference>
<comment type="caution">
    <text evidence="7">Lacks conserved residue(s) required for the propagation of feature annotation.</text>
</comment>
<evidence type="ECO:0000256" key="4">
    <source>
        <dbReference type="ARBA" id="ARBA00022984"/>
    </source>
</evidence>
<keyword evidence="13" id="KW-1185">Reference proteome</keyword>
<protein>
    <recommendedName>
        <fullName evidence="7">UDP-N-acetylmuramoyl-L-alanyl-D-glutamate--2,6-diaminopimelate ligase</fullName>
        <ecNumber evidence="7">6.3.2.13</ecNumber>
    </recommendedName>
    <alternativeName>
        <fullName evidence="7">Meso-A2pm-adding enzyme</fullName>
    </alternativeName>
    <alternativeName>
        <fullName evidence="7">Meso-diaminopimelate-adding enzyme</fullName>
    </alternativeName>
    <alternativeName>
        <fullName evidence="7">UDP-MurNAc-L-Ala-D-Glu:meso-diaminopimelate ligase</fullName>
    </alternativeName>
    <alternativeName>
        <fullName evidence="7">UDP-MurNAc-tripeptide synthetase</fullName>
    </alternativeName>
    <alternativeName>
        <fullName evidence="7">UDP-N-acetylmuramyl-tripeptide synthetase</fullName>
    </alternativeName>
</protein>
<keyword evidence="2 7" id="KW-0132">Cell division</keyword>
<dbReference type="GO" id="GO:0000287">
    <property type="term" value="F:magnesium ion binding"/>
    <property type="evidence" value="ECO:0007669"/>
    <property type="project" value="UniProtKB-UniRule"/>
</dbReference>
<keyword evidence="7" id="KW-0067">ATP-binding</keyword>
<dbReference type="NCBIfam" id="TIGR01085">
    <property type="entry name" value="murE"/>
    <property type="match status" value="1"/>
</dbReference>
<feature type="short sequence motif" description="Meso-diaminopimelate recognition motif" evidence="7">
    <location>
        <begin position="412"/>
        <end position="415"/>
    </location>
</feature>
<comment type="subcellular location">
    <subcellularLocation>
        <location evidence="7 8">Cytoplasm</location>
    </subcellularLocation>
</comment>
<feature type="binding site" evidence="7">
    <location>
        <begin position="159"/>
        <end position="160"/>
    </location>
    <ligand>
        <name>UDP-N-acetyl-alpha-D-muramoyl-L-alanyl-D-glutamate</name>
        <dbReference type="ChEBI" id="CHEBI:83900"/>
    </ligand>
</feature>
<feature type="binding site" evidence="7">
    <location>
        <position position="186"/>
    </location>
    <ligand>
        <name>UDP-N-acetyl-alpha-D-muramoyl-L-alanyl-D-glutamate</name>
        <dbReference type="ChEBI" id="CHEBI:83900"/>
    </ligand>
</feature>
<comment type="catalytic activity">
    <reaction evidence="7">
        <text>UDP-N-acetyl-alpha-D-muramoyl-L-alanyl-D-glutamate + meso-2,6-diaminopimelate + ATP = UDP-N-acetyl-alpha-D-muramoyl-L-alanyl-gamma-D-glutamyl-meso-2,6-diaminopimelate + ADP + phosphate + H(+)</text>
        <dbReference type="Rhea" id="RHEA:23676"/>
        <dbReference type="ChEBI" id="CHEBI:15378"/>
        <dbReference type="ChEBI" id="CHEBI:30616"/>
        <dbReference type="ChEBI" id="CHEBI:43474"/>
        <dbReference type="ChEBI" id="CHEBI:57791"/>
        <dbReference type="ChEBI" id="CHEBI:83900"/>
        <dbReference type="ChEBI" id="CHEBI:83905"/>
        <dbReference type="ChEBI" id="CHEBI:456216"/>
        <dbReference type="EC" id="6.3.2.13"/>
    </reaction>
</comment>
<dbReference type="RefSeq" id="WP_216826048.1">
    <property type="nucleotide sequence ID" value="NZ_CP031165.1"/>
</dbReference>
<keyword evidence="5 7" id="KW-0131">Cell cycle</keyword>
<feature type="domain" description="Mur ligase central" evidence="11">
    <location>
        <begin position="115"/>
        <end position="317"/>
    </location>
</feature>
<comment type="cofactor">
    <cofactor evidence="7">
        <name>Mg(2+)</name>
        <dbReference type="ChEBI" id="CHEBI:18420"/>
    </cofactor>
</comment>
<dbReference type="PANTHER" id="PTHR23135">
    <property type="entry name" value="MUR LIGASE FAMILY MEMBER"/>
    <property type="match status" value="1"/>
</dbReference>
<comment type="function">
    <text evidence="7">Catalyzes the addition of meso-diaminopimelic acid to the nucleotide precursor UDP-N-acetylmuramoyl-L-alanyl-D-glutamate (UMAG) in the biosynthesis of bacterial cell-wall peptidoglycan.</text>
</comment>
<evidence type="ECO:0000256" key="3">
    <source>
        <dbReference type="ARBA" id="ARBA00022960"/>
    </source>
</evidence>
<keyword evidence="7" id="KW-0460">Magnesium</keyword>
<feature type="binding site" evidence="7">
    <location>
        <position position="38"/>
    </location>
    <ligand>
        <name>UDP-N-acetyl-alpha-D-muramoyl-L-alanyl-D-glutamate</name>
        <dbReference type="ChEBI" id="CHEBI:83900"/>
    </ligand>
</feature>
<feature type="binding site" evidence="7">
    <location>
        <position position="388"/>
    </location>
    <ligand>
        <name>meso-2,6-diaminopimelate</name>
        <dbReference type="ChEBI" id="CHEBI:57791"/>
    </ligand>
</feature>
<dbReference type="GO" id="GO:0008360">
    <property type="term" value="P:regulation of cell shape"/>
    <property type="evidence" value="ECO:0007669"/>
    <property type="project" value="UniProtKB-KW"/>
</dbReference>
<dbReference type="InterPro" id="IPR005761">
    <property type="entry name" value="UDP-N-AcMur-Glu-dNH2Pim_ligase"/>
</dbReference>
<dbReference type="EMBL" id="CP031165">
    <property type="protein sequence ID" value="AXV07637.1"/>
    <property type="molecule type" value="Genomic_DNA"/>
</dbReference>
<dbReference type="InterPro" id="IPR013221">
    <property type="entry name" value="Mur_ligase_cen"/>
</dbReference>
<feature type="binding site" evidence="7">
    <location>
        <position position="463"/>
    </location>
    <ligand>
        <name>meso-2,6-diaminopimelate</name>
        <dbReference type="ChEBI" id="CHEBI:57791"/>
    </ligand>
</feature>
<proteinExistence type="inferred from homology"/>
<evidence type="ECO:0000256" key="5">
    <source>
        <dbReference type="ARBA" id="ARBA00023306"/>
    </source>
</evidence>
<dbReference type="InterPro" id="IPR004101">
    <property type="entry name" value="Mur_ligase_C"/>
</dbReference>
<evidence type="ECO:0000256" key="8">
    <source>
        <dbReference type="RuleBase" id="RU004135"/>
    </source>
</evidence>
<keyword evidence="6 7" id="KW-0961">Cell wall biogenesis/degradation</keyword>
<dbReference type="Gene3D" id="3.90.190.20">
    <property type="entry name" value="Mur ligase, C-terminal domain"/>
    <property type="match status" value="1"/>
</dbReference>
<evidence type="ECO:0000313" key="13">
    <source>
        <dbReference type="Proteomes" id="UP000264006"/>
    </source>
</evidence>
<evidence type="ECO:0000259" key="9">
    <source>
        <dbReference type="Pfam" id="PF01225"/>
    </source>
</evidence>
<dbReference type="NCBIfam" id="NF001126">
    <property type="entry name" value="PRK00139.1-4"/>
    <property type="match status" value="1"/>
</dbReference>
<comment type="similarity">
    <text evidence="1 7">Belongs to the MurCDEF family. MurE subfamily.</text>
</comment>
<dbReference type="HAMAP" id="MF_00208">
    <property type="entry name" value="MurE"/>
    <property type="match status" value="1"/>
</dbReference>